<evidence type="ECO:0000256" key="1">
    <source>
        <dbReference type="ARBA" id="ARBA00004141"/>
    </source>
</evidence>
<feature type="transmembrane region" description="Helical" evidence="6">
    <location>
        <begin position="59"/>
        <end position="79"/>
    </location>
</feature>
<dbReference type="EMBL" id="CADCVU010000158">
    <property type="protein sequence ID" value="CAA9510409.1"/>
    <property type="molecule type" value="Genomic_DNA"/>
</dbReference>
<evidence type="ECO:0000256" key="6">
    <source>
        <dbReference type="SAM" id="Phobius"/>
    </source>
</evidence>
<dbReference type="GO" id="GO:0016020">
    <property type="term" value="C:membrane"/>
    <property type="evidence" value="ECO:0007669"/>
    <property type="project" value="UniProtKB-SubCell"/>
</dbReference>
<dbReference type="PANTHER" id="PTHR37422">
    <property type="entry name" value="TEICHURONIC ACID BIOSYNTHESIS PROTEIN TUAE"/>
    <property type="match status" value="1"/>
</dbReference>
<keyword evidence="3 6" id="KW-1133">Transmembrane helix</keyword>
<feature type="transmembrane region" description="Helical" evidence="6">
    <location>
        <begin position="409"/>
        <end position="429"/>
    </location>
</feature>
<evidence type="ECO:0000256" key="3">
    <source>
        <dbReference type="ARBA" id="ARBA00022989"/>
    </source>
</evidence>
<feature type="transmembrane region" description="Helical" evidence="6">
    <location>
        <begin position="117"/>
        <end position="135"/>
    </location>
</feature>
<evidence type="ECO:0000256" key="5">
    <source>
        <dbReference type="SAM" id="MobiDB-lite"/>
    </source>
</evidence>
<dbReference type="InterPro" id="IPR007016">
    <property type="entry name" value="O-antigen_ligase-rel_domated"/>
</dbReference>
<dbReference type="AlphaFoldDB" id="A0A6J4T112"/>
<feature type="transmembrane region" description="Helical" evidence="6">
    <location>
        <begin position="171"/>
        <end position="190"/>
    </location>
</feature>
<organism evidence="8">
    <name type="scientific">uncultured Solirubrobacterales bacterium</name>
    <dbReference type="NCBI Taxonomy" id="768556"/>
    <lineage>
        <taxon>Bacteria</taxon>
        <taxon>Bacillati</taxon>
        <taxon>Actinomycetota</taxon>
        <taxon>Thermoleophilia</taxon>
        <taxon>Solirubrobacterales</taxon>
        <taxon>environmental samples</taxon>
    </lineage>
</organism>
<evidence type="ECO:0000256" key="2">
    <source>
        <dbReference type="ARBA" id="ARBA00022692"/>
    </source>
</evidence>
<sequence>MTYLAAGAGVLGTGLVLLSRSRSPLLVGFLLLGVAEAALLAGQGAGTSLIALGSSSKGLIAFSAGLLAVAAAAAVLVRYPLAVAPLALVAAPLRPPLAFGGEGFSIGLASGELGRLLPLYALLVAAVAALGWRVARGATVRELPRPVAVPAAVLLALVAASLLWSRDPAAAGDQLAFFWLPFAALVAVVARRPVDDPRFGRLLAAAVVVPGAIFAAVGIWQAATGVLFFSSPRLEAGNAYGSLFRVTSLFDDPSHYGRHLVLAIVIVLVVLWLARARLAPAVALLALLGTGLYFSYSQSSMVALIVTAVALALVAGERRSRRLVAVVSVVVVVAGLGLFAYQLGQDDGRSVTSGRSPLIESTLAVFAENPVVGVGVAGQPAASRELAGRRRAERRYASHTTPLTVAAELGVLGLAAYLALLAGAAYTLAGVRRRDPVLGLGLAAVLLALFVHSLFYDGFFDNPITWIALAIAAAAGAARDTDDRPTAAPRWPTIGPAPSPAPSAPREPTIARS</sequence>
<keyword evidence="2 6" id="KW-0812">Transmembrane</keyword>
<feature type="transmembrane region" description="Helical" evidence="6">
    <location>
        <begin position="300"/>
        <end position="316"/>
    </location>
</feature>
<feature type="transmembrane region" description="Helical" evidence="6">
    <location>
        <begin position="436"/>
        <end position="456"/>
    </location>
</feature>
<gene>
    <name evidence="8" type="ORF">AVDCRST_MAG45-1872</name>
</gene>
<name>A0A6J4T112_9ACTN</name>
<evidence type="ECO:0000256" key="4">
    <source>
        <dbReference type="ARBA" id="ARBA00023136"/>
    </source>
</evidence>
<dbReference type="InterPro" id="IPR051533">
    <property type="entry name" value="WaaL-like"/>
</dbReference>
<feature type="transmembrane region" description="Helical" evidence="6">
    <location>
        <begin position="278"/>
        <end position="294"/>
    </location>
</feature>
<dbReference type="Pfam" id="PF04932">
    <property type="entry name" value="Wzy_C"/>
    <property type="match status" value="1"/>
</dbReference>
<protein>
    <recommendedName>
        <fullName evidence="7">O-antigen ligase-related domain-containing protein</fullName>
    </recommendedName>
</protein>
<reference evidence="8" key="1">
    <citation type="submission" date="2020-02" db="EMBL/GenBank/DDBJ databases">
        <authorList>
            <person name="Meier V. D."/>
        </authorList>
    </citation>
    <scope>NUCLEOTIDE SEQUENCE</scope>
    <source>
        <strain evidence="8">AVDCRST_MAG45</strain>
    </source>
</reference>
<feature type="transmembrane region" description="Helical" evidence="6">
    <location>
        <begin position="256"/>
        <end position="273"/>
    </location>
</feature>
<evidence type="ECO:0000259" key="7">
    <source>
        <dbReference type="Pfam" id="PF04932"/>
    </source>
</evidence>
<keyword evidence="4 6" id="KW-0472">Membrane</keyword>
<feature type="compositionally biased region" description="Pro residues" evidence="5">
    <location>
        <begin position="495"/>
        <end position="505"/>
    </location>
</feature>
<feature type="region of interest" description="Disordered" evidence="5">
    <location>
        <begin position="480"/>
        <end position="513"/>
    </location>
</feature>
<dbReference type="PANTHER" id="PTHR37422:SF13">
    <property type="entry name" value="LIPOPOLYSACCHARIDE BIOSYNTHESIS PROTEIN PA4999-RELATED"/>
    <property type="match status" value="1"/>
</dbReference>
<comment type="subcellular location">
    <subcellularLocation>
        <location evidence="1">Membrane</location>
        <topology evidence="1">Multi-pass membrane protein</topology>
    </subcellularLocation>
</comment>
<feature type="transmembrane region" description="Helical" evidence="6">
    <location>
        <begin position="202"/>
        <end position="223"/>
    </location>
</feature>
<accession>A0A6J4T112</accession>
<feature type="transmembrane region" description="Helical" evidence="6">
    <location>
        <begin position="147"/>
        <end position="165"/>
    </location>
</feature>
<proteinExistence type="predicted"/>
<feature type="transmembrane region" description="Helical" evidence="6">
    <location>
        <begin position="323"/>
        <end position="343"/>
    </location>
</feature>
<feature type="transmembrane region" description="Helical" evidence="6">
    <location>
        <begin position="29"/>
        <end position="52"/>
    </location>
</feature>
<evidence type="ECO:0000313" key="8">
    <source>
        <dbReference type="EMBL" id="CAA9510409.1"/>
    </source>
</evidence>
<feature type="domain" description="O-antigen ligase-related" evidence="7">
    <location>
        <begin position="284"/>
        <end position="418"/>
    </location>
</feature>